<feature type="transmembrane region" description="Helical" evidence="1">
    <location>
        <begin position="73"/>
        <end position="101"/>
    </location>
</feature>
<dbReference type="RefSeq" id="WP_008709745.1">
    <property type="nucleotide sequence ID" value="NZ_CABKQM010000004.1"/>
</dbReference>
<feature type="transmembrane region" description="Helical" evidence="1">
    <location>
        <begin position="12"/>
        <end position="34"/>
    </location>
</feature>
<feature type="transmembrane region" description="Helical" evidence="1">
    <location>
        <begin position="183"/>
        <end position="202"/>
    </location>
</feature>
<feature type="transmembrane region" description="Helical" evidence="1">
    <location>
        <begin position="107"/>
        <end position="131"/>
    </location>
</feature>
<sequence>MIDFFSMIFKYFNAWLLMGFALVTAIATEKFYLLSISIMLRKRRLEDGAPAVRGLRAIFRLEIGLPESASVNIALYAPALAVASLMTVCASLPYCTFIPIIDNGSDIIQLVQFMLLSEIFALISLYALGSGTGNEIARSEMRGMLRLLVPLMACCASLASFFTKNGLDSDPFSLNSFSMTGHFASMSQWGICGVILFVFVILSQIPHRSISAGSALFMHGESPEYAGAPRGMLQIWSVFRAFIVISLVTYILFPSDMIATISEGLGISWRGQALNFIIFWLAVAAARLILVPACWITVQCAENRLPKPIRGSLIPILTVAAMLLLWYEGILLSQEAASF</sequence>
<feature type="transmembrane region" description="Helical" evidence="1">
    <location>
        <begin position="235"/>
        <end position="253"/>
    </location>
</feature>
<gene>
    <name evidence="2" type="ORF">NE630_13570</name>
</gene>
<feature type="transmembrane region" description="Helical" evidence="1">
    <location>
        <begin position="273"/>
        <end position="296"/>
    </location>
</feature>
<accession>A0AAW5KAB1</accession>
<protein>
    <recommendedName>
        <fullName evidence="4">Polysulfide reductase</fullName>
    </recommendedName>
</protein>
<dbReference type="Proteomes" id="UP001205919">
    <property type="component" value="Unassembled WGS sequence"/>
</dbReference>
<organism evidence="2 3">
    <name type="scientific">Cloacibacillus evryensis</name>
    <dbReference type="NCBI Taxonomy" id="508460"/>
    <lineage>
        <taxon>Bacteria</taxon>
        <taxon>Thermotogati</taxon>
        <taxon>Synergistota</taxon>
        <taxon>Synergistia</taxon>
        <taxon>Synergistales</taxon>
        <taxon>Synergistaceae</taxon>
        <taxon>Cloacibacillus</taxon>
    </lineage>
</organism>
<evidence type="ECO:0000313" key="3">
    <source>
        <dbReference type="Proteomes" id="UP001205919"/>
    </source>
</evidence>
<reference evidence="2 3" key="1">
    <citation type="submission" date="2022-06" db="EMBL/GenBank/DDBJ databases">
        <title>Isolation of gut microbiota from human fecal samples.</title>
        <authorList>
            <person name="Pamer E.G."/>
            <person name="Barat B."/>
            <person name="Waligurski E."/>
            <person name="Medina S."/>
            <person name="Paddock L."/>
            <person name="Mostad J."/>
        </authorList>
    </citation>
    <scope>NUCLEOTIDE SEQUENCE [LARGE SCALE GENOMIC DNA]</scope>
    <source>
        <strain evidence="2 3">DFI.9.90</strain>
    </source>
</reference>
<evidence type="ECO:0000256" key="1">
    <source>
        <dbReference type="SAM" id="Phobius"/>
    </source>
</evidence>
<evidence type="ECO:0000313" key="2">
    <source>
        <dbReference type="EMBL" id="MCQ4815463.1"/>
    </source>
</evidence>
<keyword evidence="1" id="KW-1133">Transmembrane helix</keyword>
<name>A0AAW5KAB1_9BACT</name>
<keyword evidence="3" id="KW-1185">Reference proteome</keyword>
<dbReference type="EMBL" id="JANFYT010000038">
    <property type="protein sequence ID" value="MCQ4815463.1"/>
    <property type="molecule type" value="Genomic_DNA"/>
</dbReference>
<evidence type="ECO:0008006" key="4">
    <source>
        <dbReference type="Google" id="ProtNLM"/>
    </source>
</evidence>
<feature type="transmembrane region" description="Helical" evidence="1">
    <location>
        <begin position="308"/>
        <end position="327"/>
    </location>
</feature>
<comment type="caution">
    <text evidence="2">The sequence shown here is derived from an EMBL/GenBank/DDBJ whole genome shotgun (WGS) entry which is preliminary data.</text>
</comment>
<dbReference type="AlphaFoldDB" id="A0AAW5KAB1"/>
<feature type="transmembrane region" description="Helical" evidence="1">
    <location>
        <begin position="143"/>
        <end position="163"/>
    </location>
</feature>
<keyword evidence="1" id="KW-0472">Membrane</keyword>
<keyword evidence="1" id="KW-0812">Transmembrane</keyword>
<proteinExistence type="predicted"/>